<accession>A0AAV5IYS8</accession>
<evidence type="ECO:0000256" key="1">
    <source>
        <dbReference type="SAM" id="MobiDB-lite"/>
    </source>
</evidence>
<feature type="compositionally biased region" description="Basic and acidic residues" evidence="1">
    <location>
        <begin position="11"/>
        <end position="20"/>
    </location>
</feature>
<dbReference type="Proteomes" id="UP001054252">
    <property type="component" value="Unassembled WGS sequence"/>
</dbReference>
<feature type="region of interest" description="Disordered" evidence="1">
    <location>
        <begin position="1"/>
        <end position="20"/>
    </location>
</feature>
<dbReference type="EMBL" id="BPVZ01000026">
    <property type="protein sequence ID" value="GKV07012.1"/>
    <property type="molecule type" value="Genomic_DNA"/>
</dbReference>
<proteinExistence type="predicted"/>
<evidence type="ECO:0000259" key="2">
    <source>
        <dbReference type="Pfam" id="PF24626"/>
    </source>
</evidence>
<dbReference type="PANTHER" id="PTHR35046">
    <property type="entry name" value="ZINC KNUCKLE (CCHC-TYPE) FAMILY PROTEIN"/>
    <property type="match status" value="1"/>
</dbReference>
<feature type="domain" description="Tf2-1-like SH3-like" evidence="2">
    <location>
        <begin position="54"/>
        <end position="115"/>
    </location>
</feature>
<dbReference type="PANTHER" id="PTHR35046:SF9">
    <property type="entry name" value="RNA-DIRECTED DNA POLYMERASE"/>
    <property type="match status" value="1"/>
</dbReference>
<reference evidence="3 4" key="1">
    <citation type="journal article" date="2021" name="Commun. Biol.">
        <title>The genome of Shorea leprosula (Dipterocarpaceae) highlights the ecological relevance of drought in aseasonal tropical rainforests.</title>
        <authorList>
            <person name="Ng K.K.S."/>
            <person name="Kobayashi M.J."/>
            <person name="Fawcett J.A."/>
            <person name="Hatakeyama M."/>
            <person name="Paape T."/>
            <person name="Ng C.H."/>
            <person name="Ang C.C."/>
            <person name="Tnah L.H."/>
            <person name="Lee C.T."/>
            <person name="Nishiyama T."/>
            <person name="Sese J."/>
            <person name="O'Brien M.J."/>
            <person name="Copetti D."/>
            <person name="Mohd Noor M.I."/>
            <person name="Ong R.C."/>
            <person name="Putra M."/>
            <person name="Sireger I.Z."/>
            <person name="Indrioko S."/>
            <person name="Kosugi Y."/>
            <person name="Izuno A."/>
            <person name="Isagi Y."/>
            <person name="Lee S.L."/>
            <person name="Shimizu K.K."/>
        </authorList>
    </citation>
    <scope>NUCLEOTIDE SEQUENCE [LARGE SCALE GENOMIC DNA]</scope>
    <source>
        <strain evidence="3">214</strain>
    </source>
</reference>
<gene>
    <name evidence="3" type="ORF">SLEP1_g18825</name>
</gene>
<organism evidence="3 4">
    <name type="scientific">Rubroshorea leprosula</name>
    <dbReference type="NCBI Taxonomy" id="152421"/>
    <lineage>
        <taxon>Eukaryota</taxon>
        <taxon>Viridiplantae</taxon>
        <taxon>Streptophyta</taxon>
        <taxon>Embryophyta</taxon>
        <taxon>Tracheophyta</taxon>
        <taxon>Spermatophyta</taxon>
        <taxon>Magnoliopsida</taxon>
        <taxon>eudicotyledons</taxon>
        <taxon>Gunneridae</taxon>
        <taxon>Pentapetalae</taxon>
        <taxon>rosids</taxon>
        <taxon>malvids</taxon>
        <taxon>Malvales</taxon>
        <taxon>Dipterocarpaceae</taxon>
        <taxon>Rubroshorea</taxon>
    </lineage>
</organism>
<protein>
    <recommendedName>
        <fullName evidence="2">Tf2-1-like SH3-like domain-containing protein</fullName>
    </recommendedName>
</protein>
<dbReference type="Pfam" id="PF24626">
    <property type="entry name" value="SH3_Tf2-1"/>
    <property type="match status" value="1"/>
</dbReference>
<dbReference type="AlphaFoldDB" id="A0AAV5IYS8"/>
<sequence>MRQAKSQVQPHEGKKKADFVRQIHEKGRLNIERRTEQYAKQPNKGRSKLVFEPGDWVWLHMRKERFLAQRRSKLLPRGDGPFQVLERINGNAYKLDLPGEYNVSATFNVIDLSPFDAVDNLRTNPFQEEGNDVNPGLTVKDSIQVPVGPVTRARAKKFKEALNELIREIWTQANSWKPIEGSPCEPQNYVSLIQVLEEDSVKAKPNLCK</sequence>
<evidence type="ECO:0000313" key="4">
    <source>
        <dbReference type="Proteomes" id="UP001054252"/>
    </source>
</evidence>
<dbReference type="InterPro" id="IPR056924">
    <property type="entry name" value="SH3_Tf2-1"/>
</dbReference>
<evidence type="ECO:0000313" key="3">
    <source>
        <dbReference type="EMBL" id="GKV07012.1"/>
    </source>
</evidence>
<comment type="caution">
    <text evidence="3">The sequence shown here is derived from an EMBL/GenBank/DDBJ whole genome shotgun (WGS) entry which is preliminary data.</text>
</comment>
<keyword evidence="4" id="KW-1185">Reference proteome</keyword>
<name>A0AAV5IYS8_9ROSI</name>